<proteinExistence type="predicted"/>
<dbReference type="VEuPathDB" id="FungiDB:CDV56_100889"/>
<feature type="compositionally biased region" description="Basic and acidic residues" evidence="1">
    <location>
        <begin position="113"/>
        <end position="123"/>
    </location>
</feature>
<feature type="compositionally biased region" description="Low complexity" evidence="1">
    <location>
        <begin position="100"/>
        <end position="110"/>
    </location>
</feature>
<keyword evidence="3" id="KW-1185">Reference proteome</keyword>
<reference evidence="2" key="1">
    <citation type="submission" date="2018-08" db="EMBL/GenBank/DDBJ databases">
        <title>Draft genome sequence of azole-resistant Aspergillus thermomutatus (Neosartorya pseudofischeri) strain HMR AF 39, isolated from a human nasal aspirate.</title>
        <authorList>
            <person name="Parent-Michaud M."/>
            <person name="Dufresne P.J."/>
            <person name="Fournier E."/>
            <person name="Martineau C."/>
            <person name="Moreira S."/>
            <person name="Perkins V."/>
            <person name="De Repentigny L."/>
            <person name="Dufresne S.F."/>
        </authorList>
    </citation>
    <scope>NUCLEOTIDE SEQUENCE [LARGE SCALE GENOMIC DNA]</scope>
    <source>
        <strain evidence="2">HMR AF 39</strain>
    </source>
</reference>
<feature type="region of interest" description="Disordered" evidence="1">
    <location>
        <begin position="1"/>
        <end position="46"/>
    </location>
</feature>
<gene>
    <name evidence="2" type="ORF">CDV56_100889</name>
</gene>
<evidence type="ECO:0000256" key="1">
    <source>
        <dbReference type="SAM" id="MobiDB-lite"/>
    </source>
</evidence>
<feature type="compositionally biased region" description="Basic residues" evidence="1">
    <location>
        <begin position="1"/>
        <end position="10"/>
    </location>
</feature>
<dbReference type="PANTHER" id="PTHR42345:SF2">
    <property type="entry name" value="HELICASE-LIKE PROTEIN"/>
    <property type="match status" value="1"/>
</dbReference>
<dbReference type="GeneID" id="38122863"/>
<dbReference type="EMBL" id="NKHU02000372">
    <property type="protein sequence ID" value="RHZ43875.1"/>
    <property type="molecule type" value="Genomic_DNA"/>
</dbReference>
<evidence type="ECO:0000313" key="2">
    <source>
        <dbReference type="EMBL" id="RHZ43875.1"/>
    </source>
</evidence>
<accession>A0A397FYW9</accession>
<evidence type="ECO:0000313" key="3">
    <source>
        <dbReference type="Proteomes" id="UP000215305"/>
    </source>
</evidence>
<dbReference type="AlphaFoldDB" id="A0A397FYW9"/>
<protein>
    <submittedName>
        <fullName evidence="2">Uncharacterized protein</fullName>
    </submittedName>
</protein>
<organism evidence="2 3">
    <name type="scientific">Aspergillus thermomutatus</name>
    <name type="common">Neosartorya pseudofischeri</name>
    <dbReference type="NCBI Taxonomy" id="41047"/>
    <lineage>
        <taxon>Eukaryota</taxon>
        <taxon>Fungi</taxon>
        <taxon>Dikarya</taxon>
        <taxon>Ascomycota</taxon>
        <taxon>Pezizomycotina</taxon>
        <taxon>Eurotiomycetes</taxon>
        <taxon>Eurotiomycetidae</taxon>
        <taxon>Eurotiales</taxon>
        <taxon>Aspergillaceae</taxon>
        <taxon>Aspergillus</taxon>
        <taxon>Aspergillus subgen. Fumigati</taxon>
    </lineage>
</organism>
<feature type="region of interest" description="Disordered" evidence="1">
    <location>
        <begin position="908"/>
        <end position="938"/>
    </location>
</feature>
<comment type="caution">
    <text evidence="2">The sequence shown here is derived from an EMBL/GenBank/DDBJ whole genome shotgun (WGS) entry which is preliminary data.</text>
</comment>
<dbReference type="Proteomes" id="UP000215305">
    <property type="component" value="Unassembled WGS sequence"/>
</dbReference>
<dbReference type="STRING" id="41047.A0A397FYW9"/>
<sequence length="1036" mass="114864">MHVLSGRRRSVSTATASDNGASKATESSPRRASFSLENSRDHGASGRNMLRNLFQRHGAAPVTEDVLATEVPQASTEKHGNDKSTTASNAQLVKNRGRQNHNSSGSSGTKSTHHPDEHGEGKDASNSTSDTLARSHKGRAHGTPSCETHLTRDDIHAIFSGAPFFLLEKGKHGLWYPQVIFPWDDHDPTIQHLWDRKLLPHPSYTLCTLHAHLPVPEGWMLEGDAPVHLDSWKRTGAPKRATFDIGIFEVPNMLAMSGKEPGTVGFRHFLELPVADSVRFVPTGKARLHANLLHLPTLPAAEADELLEHYHEPYSLCLDGTIHERKMLLGDGPSAWKKIGLRDINFKTLVDRLQTLRNLRHELLYENTQKTILDVESAHARHSDLFTKFLHPPPRFVLTDLDTRHGLKAEIKALTTVLATPGAWFDFSLVEWRFRIGQLLWEARPHVDADFFDPSTIQKPWVHPTLEQKWFLIQMLLAAELLLRLDAIVKVGLVETSKDVNVSARDVDHFDKLRNPKVDWDLVVLRRFFDSFKISWGDCQSGAVSNAPSQPSSQEKPIQKSHHFSFFESLARRHSVSPSPHSEVPGIFELTPTHVEQQVEGLLVFAENICWPRVDSLRENFESRLQAGDLDQKITNMFNRPACNASMEDPAGGTTKDDMFKRRSTRLLVALSCPSSDPPNSTMGGWITRCWLSGFVIPGKAINHLLMATILENDQEAVARLGPVANLYGGFAHSGKSWWSQECIVGRVLSALNGTKACMGWISSTNIPKEYQTQEPLDDTWFEVIVSDPPTGLGKPRIKQGNKISVESTPLGLGSLTSDEFTLPVDDLPDAKSPVDVNFNALTFSTKESRRSKHQHAMVARKATMSFSLSSGSSTPTADVSFPLTYNVNFVTSHACRLPSGLASYQHKSSLDSEDDKGDRSRSLSPAEAFSRKHGRLPGHPLPSSYRYKYLALDALPGPEESTIGKVFEHAGFDLTVDEVFIVDARRSADKEALARSWCASVGYDAIIGRTGRTCLGCCIREARALAVKVVVRVGD</sequence>
<feature type="compositionally biased region" description="Polar residues" evidence="1">
    <location>
        <begin position="11"/>
        <end position="27"/>
    </location>
</feature>
<name>A0A397FYW9_ASPTH</name>
<dbReference type="PANTHER" id="PTHR42345">
    <property type="entry name" value="TPR_REGION DOMAIN-CONTAINING PROTEIN"/>
    <property type="match status" value="1"/>
</dbReference>
<dbReference type="RefSeq" id="XP_026610033.1">
    <property type="nucleotide sequence ID" value="XM_026754508.1"/>
</dbReference>
<feature type="region of interest" description="Disordered" evidence="1">
    <location>
        <begin position="96"/>
        <end position="147"/>
    </location>
</feature>
<dbReference type="OrthoDB" id="20872at2759"/>